<organism evidence="1">
    <name type="scientific">marine metagenome</name>
    <dbReference type="NCBI Taxonomy" id="408172"/>
    <lineage>
        <taxon>unclassified sequences</taxon>
        <taxon>metagenomes</taxon>
        <taxon>ecological metagenomes</taxon>
    </lineage>
</organism>
<name>A0A381ZC60_9ZZZZ</name>
<dbReference type="AlphaFoldDB" id="A0A381ZC60"/>
<protein>
    <submittedName>
        <fullName evidence="1">Uncharacterized protein</fullName>
    </submittedName>
</protein>
<dbReference type="EMBL" id="UINC01020596">
    <property type="protein sequence ID" value="SVA86343.1"/>
    <property type="molecule type" value="Genomic_DNA"/>
</dbReference>
<accession>A0A381ZC60</accession>
<sequence>MAQKPRILFCHCNYARVVPDEVKSGVLEGLCASGQAFEAVADLCEMAARRDPALKRLAAGEAPIKIAACYPRAVKWLFGGSQAPLNTENTEVINMRELSTESATDSVLSETLTPNLPADGSVAKVEGEKKI</sequence>
<proteinExistence type="predicted"/>
<reference evidence="1" key="1">
    <citation type="submission" date="2018-05" db="EMBL/GenBank/DDBJ databases">
        <authorList>
            <person name="Lanie J.A."/>
            <person name="Ng W.-L."/>
            <person name="Kazmierczak K.M."/>
            <person name="Andrzejewski T.M."/>
            <person name="Davidsen T.M."/>
            <person name="Wayne K.J."/>
            <person name="Tettelin H."/>
            <person name="Glass J.I."/>
            <person name="Rusch D."/>
            <person name="Podicherti R."/>
            <person name="Tsui H.-C.T."/>
            <person name="Winkler M.E."/>
        </authorList>
    </citation>
    <scope>NUCLEOTIDE SEQUENCE</scope>
</reference>
<gene>
    <name evidence="1" type="ORF">METZ01_LOCUS139197</name>
</gene>
<evidence type="ECO:0000313" key="1">
    <source>
        <dbReference type="EMBL" id="SVA86343.1"/>
    </source>
</evidence>